<comment type="caution">
    <text evidence="1">The sequence shown here is derived from an EMBL/GenBank/DDBJ whole genome shotgun (WGS) entry which is preliminary data.</text>
</comment>
<gene>
    <name evidence="1" type="ORF">Pen02_15770</name>
</gene>
<accession>A0ABQ4DX40</accession>
<dbReference type="RefSeq" id="WP_203865263.1">
    <property type="nucleotide sequence ID" value="NZ_BONW01000005.1"/>
</dbReference>
<dbReference type="Proteomes" id="UP000646749">
    <property type="component" value="Unassembled WGS sequence"/>
</dbReference>
<organism evidence="1 2">
    <name type="scientific">Plantactinospora endophytica</name>
    <dbReference type="NCBI Taxonomy" id="673535"/>
    <lineage>
        <taxon>Bacteria</taxon>
        <taxon>Bacillati</taxon>
        <taxon>Actinomycetota</taxon>
        <taxon>Actinomycetes</taxon>
        <taxon>Micromonosporales</taxon>
        <taxon>Micromonosporaceae</taxon>
        <taxon>Plantactinospora</taxon>
    </lineage>
</organism>
<sequence length="85" mass="8938">MDITGVKATISRGDQAAQDGGALMQGVQGQIEEARLLTATTAHDSAHSEVEAATTRLHEALRESSRVIELLRSGGDSASDYASRL</sequence>
<keyword evidence="2" id="KW-1185">Reference proteome</keyword>
<reference evidence="1 2" key="1">
    <citation type="submission" date="2021-01" db="EMBL/GenBank/DDBJ databases">
        <title>Whole genome shotgun sequence of Plantactinospora endophytica NBRC 110450.</title>
        <authorList>
            <person name="Komaki H."/>
            <person name="Tamura T."/>
        </authorList>
    </citation>
    <scope>NUCLEOTIDE SEQUENCE [LARGE SCALE GENOMIC DNA]</scope>
    <source>
        <strain evidence="1 2">NBRC 110450</strain>
    </source>
</reference>
<evidence type="ECO:0000313" key="1">
    <source>
        <dbReference type="EMBL" id="GIG86641.1"/>
    </source>
</evidence>
<proteinExistence type="predicted"/>
<name>A0ABQ4DX40_9ACTN</name>
<evidence type="ECO:0000313" key="2">
    <source>
        <dbReference type="Proteomes" id="UP000646749"/>
    </source>
</evidence>
<dbReference type="EMBL" id="BONW01000005">
    <property type="protein sequence ID" value="GIG86641.1"/>
    <property type="molecule type" value="Genomic_DNA"/>
</dbReference>
<protein>
    <submittedName>
        <fullName evidence="1">Uncharacterized protein</fullName>
    </submittedName>
</protein>